<dbReference type="SMART" id="SM00355">
    <property type="entry name" value="ZnF_C2H2"/>
    <property type="match status" value="3"/>
</dbReference>
<dbReference type="GO" id="GO:0008270">
    <property type="term" value="F:zinc ion binding"/>
    <property type="evidence" value="ECO:0007669"/>
    <property type="project" value="UniProtKB-KW"/>
</dbReference>
<dbReference type="GO" id="GO:0000978">
    <property type="term" value="F:RNA polymerase II cis-regulatory region sequence-specific DNA binding"/>
    <property type="evidence" value="ECO:0007669"/>
    <property type="project" value="TreeGrafter"/>
</dbReference>
<reference evidence="10" key="1">
    <citation type="journal article" date="2023" name="G3 (Bethesda)">
        <title>A reference genome for the long-term kleptoplast-retaining sea slug Elysia crispata morphotype clarki.</title>
        <authorList>
            <person name="Eastman K.E."/>
            <person name="Pendleton A.L."/>
            <person name="Shaikh M.A."/>
            <person name="Suttiyut T."/>
            <person name="Ogas R."/>
            <person name="Tomko P."/>
            <person name="Gavelis G."/>
            <person name="Widhalm J.R."/>
            <person name="Wisecaver J.H."/>
        </authorList>
    </citation>
    <scope>NUCLEOTIDE SEQUENCE</scope>
    <source>
        <strain evidence="10">ECLA1</strain>
    </source>
</reference>
<dbReference type="SUPFAM" id="SSF57667">
    <property type="entry name" value="beta-beta-alpha zinc fingers"/>
    <property type="match status" value="2"/>
</dbReference>
<evidence type="ECO:0000256" key="5">
    <source>
        <dbReference type="ARBA" id="ARBA00022833"/>
    </source>
</evidence>
<evidence type="ECO:0000256" key="3">
    <source>
        <dbReference type="ARBA" id="ARBA00022737"/>
    </source>
</evidence>
<keyword evidence="3" id="KW-0677">Repeat</keyword>
<feature type="region of interest" description="Disordered" evidence="8">
    <location>
        <begin position="118"/>
        <end position="182"/>
    </location>
</feature>
<organism evidence="10 11">
    <name type="scientific">Elysia crispata</name>
    <name type="common">lettuce slug</name>
    <dbReference type="NCBI Taxonomy" id="231223"/>
    <lineage>
        <taxon>Eukaryota</taxon>
        <taxon>Metazoa</taxon>
        <taxon>Spiralia</taxon>
        <taxon>Lophotrochozoa</taxon>
        <taxon>Mollusca</taxon>
        <taxon>Gastropoda</taxon>
        <taxon>Heterobranchia</taxon>
        <taxon>Euthyneura</taxon>
        <taxon>Panpulmonata</taxon>
        <taxon>Sacoglossa</taxon>
        <taxon>Placobranchoidea</taxon>
        <taxon>Plakobranchidae</taxon>
        <taxon>Elysia</taxon>
    </lineage>
</organism>
<gene>
    <name evidence="10" type="ORF">RRG08_003485</name>
</gene>
<feature type="domain" description="C2H2-type" evidence="9">
    <location>
        <begin position="48"/>
        <end position="77"/>
    </location>
</feature>
<dbReference type="EMBL" id="JAWDGP010006844">
    <property type="protein sequence ID" value="KAK3734578.1"/>
    <property type="molecule type" value="Genomic_DNA"/>
</dbReference>
<dbReference type="InterPro" id="IPR036236">
    <property type="entry name" value="Znf_C2H2_sf"/>
</dbReference>
<feature type="domain" description="C2H2-type" evidence="9">
    <location>
        <begin position="84"/>
        <end position="112"/>
    </location>
</feature>
<keyword evidence="2" id="KW-0479">Metal-binding</keyword>
<accession>A0AAE0Y6D0</accession>
<feature type="domain" description="C2H2-type" evidence="9">
    <location>
        <begin position="20"/>
        <end position="47"/>
    </location>
</feature>
<feature type="region of interest" description="Disordered" evidence="8">
    <location>
        <begin position="304"/>
        <end position="418"/>
    </location>
</feature>
<proteinExistence type="predicted"/>
<feature type="compositionally biased region" description="Polar residues" evidence="8">
    <location>
        <begin position="367"/>
        <end position="395"/>
    </location>
</feature>
<evidence type="ECO:0000256" key="4">
    <source>
        <dbReference type="ARBA" id="ARBA00022771"/>
    </source>
</evidence>
<dbReference type="PROSITE" id="PS50157">
    <property type="entry name" value="ZINC_FINGER_C2H2_2"/>
    <property type="match status" value="3"/>
</dbReference>
<protein>
    <recommendedName>
        <fullName evidence="9">C2H2-type domain-containing protein</fullName>
    </recommendedName>
</protein>
<dbReference type="Proteomes" id="UP001283361">
    <property type="component" value="Unassembled WGS sequence"/>
</dbReference>
<feature type="compositionally biased region" description="Gly residues" evidence="8">
    <location>
        <begin position="146"/>
        <end position="169"/>
    </location>
</feature>
<keyword evidence="5" id="KW-0862">Zinc</keyword>
<feature type="region of interest" description="Disordered" evidence="8">
    <location>
        <begin position="493"/>
        <end position="570"/>
    </location>
</feature>
<feature type="compositionally biased region" description="Gly residues" evidence="8">
    <location>
        <begin position="401"/>
        <end position="418"/>
    </location>
</feature>
<keyword evidence="11" id="KW-1185">Reference proteome</keyword>
<feature type="compositionally biased region" description="Gly residues" evidence="8">
    <location>
        <begin position="304"/>
        <end position="324"/>
    </location>
</feature>
<evidence type="ECO:0000256" key="8">
    <source>
        <dbReference type="SAM" id="MobiDB-lite"/>
    </source>
</evidence>
<keyword evidence="4 7" id="KW-0863">Zinc-finger</keyword>
<comment type="subcellular location">
    <subcellularLocation>
        <location evidence="1">Nucleus</location>
    </subcellularLocation>
</comment>
<feature type="compositionally biased region" description="Low complexity" evidence="8">
    <location>
        <begin position="507"/>
        <end position="525"/>
    </location>
</feature>
<dbReference type="FunFam" id="3.30.160.60:FF:001498">
    <property type="entry name" value="Zinc finger protein 404"/>
    <property type="match status" value="1"/>
</dbReference>
<evidence type="ECO:0000313" key="10">
    <source>
        <dbReference type="EMBL" id="KAK3734578.1"/>
    </source>
</evidence>
<name>A0AAE0Y6D0_9GAST</name>
<evidence type="ECO:0000256" key="6">
    <source>
        <dbReference type="ARBA" id="ARBA00023242"/>
    </source>
</evidence>
<dbReference type="PANTHER" id="PTHR24388:SF54">
    <property type="entry name" value="PROTEIN ESCARGOT"/>
    <property type="match status" value="1"/>
</dbReference>
<dbReference type="AlphaFoldDB" id="A0AAE0Y6D0"/>
<dbReference type="Gene3D" id="3.30.160.60">
    <property type="entry name" value="Classic Zinc Finger"/>
    <property type="match status" value="2"/>
</dbReference>
<dbReference type="InterPro" id="IPR013087">
    <property type="entry name" value="Znf_C2H2_type"/>
</dbReference>
<comment type="caution">
    <text evidence="10">The sequence shown here is derived from an EMBL/GenBank/DDBJ whole genome shotgun (WGS) entry which is preliminary data.</text>
</comment>
<evidence type="ECO:0000259" key="9">
    <source>
        <dbReference type="PROSITE" id="PS50157"/>
    </source>
</evidence>
<feature type="region of interest" description="Disordered" evidence="8">
    <location>
        <begin position="589"/>
        <end position="644"/>
    </location>
</feature>
<dbReference type="GO" id="GO:0000981">
    <property type="term" value="F:DNA-binding transcription factor activity, RNA polymerase II-specific"/>
    <property type="evidence" value="ECO:0007669"/>
    <property type="project" value="TreeGrafter"/>
</dbReference>
<evidence type="ECO:0000256" key="1">
    <source>
        <dbReference type="ARBA" id="ARBA00004123"/>
    </source>
</evidence>
<evidence type="ECO:0000256" key="7">
    <source>
        <dbReference type="PROSITE-ProRule" id="PRU00042"/>
    </source>
</evidence>
<dbReference type="GO" id="GO:0005634">
    <property type="term" value="C:nucleus"/>
    <property type="evidence" value="ECO:0007669"/>
    <property type="project" value="UniProtKB-SubCell"/>
</dbReference>
<sequence length="644" mass="65845">MIKQEINGPISVGASDERNYVCQCCDKAFRQQSHLNQHFRIHTGEKPYRCKFENCERAFAQLSNLQHHMRNHDDQVKKEATRIHKCQICHRCYTNESSLKAHTLKMHIHIKPIDQHALAMGKKRRKRKNKDLYGGAPTMVPVSSSGDGGPGGFNPGSSGGIGPGGGLSGMKGPRARSPTSSDEDEIIFVGEQGGGSSRMDNFGLGGPGGSGVGGLGGQSQMLGQGSGGRGHDLGPQIPFSSMGSFSRSADPLALLASANRFGLQDNMMPGLGSGLGSGLNSFSDQLAFRDAALLNSRFGDLRGSGGGGGSGGLSSSGGQGGPPGSGFDDRFLGSGGSFGGGGGGLGGQLNQQQLSQRDRDGFGDLGGSTSNRTNSNGATTNGMQSHSSENRNLAHNQGMLRGTGLGGSNSGGMGMGGMMGGMMGPGGAGGLMKQIKQEPMDYFPSSCHGGPGSDQFGGMGMSMGGGSSGGFLSPQHLINSHLRGQLPSLNVPLIRDHFPSHGQMLPSTAHTSSSSASSSGSSTTTPVTNNQPLPPSSSSSSAVHPPSASTPSSMPLPHPGSSSTPSSLSSLPLPLSHMGLYQHQPHFAAPRGLLHPSPASTPSSQLSVGGGGGAGPGLPSNLSTQGARSPLEQEDLRCFSPLRN</sequence>
<dbReference type="PANTHER" id="PTHR24388">
    <property type="entry name" value="ZINC FINGER PROTEIN"/>
    <property type="match status" value="1"/>
</dbReference>
<dbReference type="InterPro" id="IPR050527">
    <property type="entry name" value="Snail/Krueppel_Znf"/>
</dbReference>
<evidence type="ECO:0000256" key="2">
    <source>
        <dbReference type="ARBA" id="ARBA00022723"/>
    </source>
</evidence>
<dbReference type="Pfam" id="PF00096">
    <property type="entry name" value="zf-C2H2"/>
    <property type="match status" value="2"/>
</dbReference>
<feature type="compositionally biased region" description="Gly residues" evidence="8">
    <location>
        <begin position="333"/>
        <end position="347"/>
    </location>
</feature>
<keyword evidence="6" id="KW-0539">Nucleus</keyword>
<dbReference type="FunFam" id="3.30.160.60:FF:000125">
    <property type="entry name" value="Putative zinc finger protein 143"/>
    <property type="match status" value="1"/>
</dbReference>
<dbReference type="PROSITE" id="PS00028">
    <property type="entry name" value="ZINC_FINGER_C2H2_1"/>
    <property type="match status" value="3"/>
</dbReference>
<evidence type="ECO:0000313" key="11">
    <source>
        <dbReference type="Proteomes" id="UP001283361"/>
    </source>
</evidence>
<feature type="compositionally biased region" description="Low complexity" evidence="8">
    <location>
        <begin position="536"/>
        <end position="570"/>
    </location>
</feature>